<protein>
    <submittedName>
        <fullName evidence="3">Uncharacterized protein</fullName>
    </submittedName>
</protein>
<gene>
    <name evidence="3" type="ORF">SAMN06273572_11126</name>
</gene>
<name>A0A2C9CW03_9RHOB</name>
<evidence type="ECO:0000313" key="3">
    <source>
        <dbReference type="EMBL" id="SOH95447.1"/>
    </source>
</evidence>
<organism evidence="3 4">
    <name type="scientific">Pontivivens marinum</name>
    <dbReference type="NCBI Taxonomy" id="1690039"/>
    <lineage>
        <taxon>Bacteria</taxon>
        <taxon>Pseudomonadati</taxon>
        <taxon>Pseudomonadota</taxon>
        <taxon>Alphaproteobacteria</taxon>
        <taxon>Rhodobacterales</taxon>
        <taxon>Paracoccaceae</taxon>
        <taxon>Pontivivens</taxon>
    </lineage>
</organism>
<evidence type="ECO:0000256" key="2">
    <source>
        <dbReference type="SAM" id="SignalP"/>
    </source>
</evidence>
<keyword evidence="4" id="KW-1185">Reference proteome</keyword>
<feature type="chain" id="PRO_5012993924" evidence="2">
    <location>
        <begin position="24"/>
        <end position="159"/>
    </location>
</feature>
<accession>A0A2C9CW03</accession>
<sequence length="159" mass="15446">MTLTFRAALAAIALVLAPLSASAQDDGRAFDEQIADQISAACGSDAGACAAILAQVPANSPLHEQAMTAAVSSGMSDAEVAQVASATKLSPAQAQRVQTVATVQGRTSVAVTTAIAQSVTTPTSSTTTTAGGGAGTTTGNTGSTAGDDDDDDEDEGSAA</sequence>
<feature type="compositionally biased region" description="Acidic residues" evidence="1">
    <location>
        <begin position="146"/>
        <end position="159"/>
    </location>
</feature>
<evidence type="ECO:0000256" key="1">
    <source>
        <dbReference type="SAM" id="MobiDB-lite"/>
    </source>
</evidence>
<reference evidence="4" key="1">
    <citation type="submission" date="2017-09" db="EMBL/GenBank/DDBJ databases">
        <authorList>
            <person name="Varghese N."/>
            <person name="Submissions S."/>
        </authorList>
    </citation>
    <scope>NUCLEOTIDE SEQUENCE [LARGE SCALE GENOMIC DNA]</scope>
    <source>
        <strain evidence="4">C7</strain>
    </source>
</reference>
<keyword evidence="2" id="KW-0732">Signal</keyword>
<feature type="signal peptide" evidence="2">
    <location>
        <begin position="1"/>
        <end position="23"/>
    </location>
</feature>
<dbReference type="Proteomes" id="UP000220034">
    <property type="component" value="Unassembled WGS sequence"/>
</dbReference>
<evidence type="ECO:0000313" key="4">
    <source>
        <dbReference type="Proteomes" id="UP000220034"/>
    </source>
</evidence>
<proteinExistence type="predicted"/>
<feature type="region of interest" description="Disordered" evidence="1">
    <location>
        <begin position="119"/>
        <end position="159"/>
    </location>
</feature>
<dbReference type="EMBL" id="OCTN01000011">
    <property type="protein sequence ID" value="SOH95447.1"/>
    <property type="molecule type" value="Genomic_DNA"/>
</dbReference>
<dbReference type="AlphaFoldDB" id="A0A2C9CW03"/>
<feature type="compositionally biased region" description="Low complexity" evidence="1">
    <location>
        <begin position="120"/>
        <end position="129"/>
    </location>
</feature>
<dbReference type="RefSeq" id="WP_097931958.1">
    <property type="nucleotide sequence ID" value="NZ_OCTN01000011.1"/>
</dbReference>